<dbReference type="Gene3D" id="3.90.280.10">
    <property type="entry name" value="PEBP-like"/>
    <property type="match status" value="1"/>
</dbReference>
<accession>A0AAV8CEB7</accession>
<organism evidence="3 4">
    <name type="scientific">Rhynchospora pubera</name>
    <dbReference type="NCBI Taxonomy" id="906938"/>
    <lineage>
        <taxon>Eukaryota</taxon>
        <taxon>Viridiplantae</taxon>
        <taxon>Streptophyta</taxon>
        <taxon>Embryophyta</taxon>
        <taxon>Tracheophyta</taxon>
        <taxon>Spermatophyta</taxon>
        <taxon>Magnoliopsida</taxon>
        <taxon>Liliopsida</taxon>
        <taxon>Poales</taxon>
        <taxon>Cyperaceae</taxon>
        <taxon>Cyperoideae</taxon>
        <taxon>Rhynchosporeae</taxon>
        <taxon>Rhynchospora</taxon>
    </lineage>
</organism>
<reference evidence="3" key="1">
    <citation type="submission" date="2022-08" db="EMBL/GenBank/DDBJ databases">
        <authorList>
            <person name="Marques A."/>
        </authorList>
    </citation>
    <scope>NUCLEOTIDE SEQUENCE</scope>
    <source>
        <strain evidence="3">RhyPub2mFocal</strain>
        <tissue evidence="3">Leaves</tissue>
    </source>
</reference>
<evidence type="ECO:0000313" key="4">
    <source>
        <dbReference type="Proteomes" id="UP001140206"/>
    </source>
</evidence>
<dbReference type="EMBL" id="JAMFTS010000005">
    <property type="protein sequence ID" value="KAJ4754183.1"/>
    <property type="molecule type" value="Genomic_DNA"/>
</dbReference>
<evidence type="ECO:0000313" key="3">
    <source>
        <dbReference type="EMBL" id="KAJ4754183.1"/>
    </source>
</evidence>
<keyword evidence="2" id="KW-0472">Membrane</keyword>
<dbReference type="Pfam" id="PF01161">
    <property type="entry name" value="PBP"/>
    <property type="match status" value="1"/>
</dbReference>
<evidence type="ECO:0000256" key="1">
    <source>
        <dbReference type="ARBA" id="ARBA00007091"/>
    </source>
</evidence>
<gene>
    <name evidence="3" type="ORF">LUZ62_088588</name>
</gene>
<comment type="similarity">
    <text evidence="1">Belongs to the phosphatidylethanolamine-binding protein family.</text>
</comment>
<dbReference type="InterPro" id="IPR008914">
    <property type="entry name" value="PEBP"/>
</dbReference>
<dbReference type="Proteomes" id="UP001140206">
    <property type="component" value="Chromosome 5"/>
</dbReference>
<dbReference type="InterPro" id="IPR001858">
    <property type="entry name" value="Phosphatidylethanolamine-bd_CS"/>
</dbReference>
<protein>
    <submittedName>
        <fullName evidence="3">Protein MOTHER of FT and TF 1</fullName>
    </submittedName>
</protein>
<dbReference type="PANTHER" id="PTHR11362:SF82">
    <property type="entry name" value="PHOSPHATIDYLETHANOLAMINE-BINDING PROTEIN 4"/>
    <property type="match status" value="1"/>
</dbReference>
<dbReference type="PROSITE" id="PS01220">
    <property type="entry name" value="PBP"/>
    <property type="match status" value="1"/>
</dbReference>
<dbReference type="InterPro" id="IPR035810">
    <property type="entry name" value="PEBP_euk"/>
</dbReference>
<keyword evidence="2" id="KW-0812">Transmembrane</keyword>
<dbReference type="InterPro" id="IPR036610">
    <property type="entry name" value="PEBP-like_sf"/>
</dbReference>
<name>A0AAV8CEB7_9POAL</name>
<dbReference type="SUPFAM" id="SSF49777">
    <property type="entry name" value="PEBP-like"/>
    <property type="match status" value="1"/>
</dbReference>
<sequence length="207" mass="22821">MARVINALIIGNVIWDVVDTFVPTVNMLVNYGGKEIITGCDLKPSILNDPPAIHISGGRCNDLYTLVMIDPDSPSPCDFNMREFLHWVVINIPGGSDGVSRGYEVVPYLAPNPQVGVHRFVLVLFQQHSLLRGICEMNTRARFCTRDFSRDHNLGPPVAAAFFFFLYQQSGLYLLSIVGTVVCVSVCSLAFGSLGFNVYEICCLLSL</sequence>
<proteinExistence type="inferred from homology"/>
<dbReference type="PANTHER" id="PTHR11362">
    <property type="entry name" value="PHOSPHATIDYLETHANOLAMINE-BINDING PROTEIN"/>
    <property type="match status" value="1"/>
</dbReference>
<keyword evidence="4" id="KW-1185">Reference proteome</keyword>
<feature type="transmembrane region" description="Helical" evidence="2">
    <location>
        <begin position="172"/>
        <end position="196"/>
    </location>
</feature>
<comment type="caution">
    <text evidence="3">The sequence shown here is derived from an EMBL/GenBank/DDBJ whole genome shotgun (WGS) entry which is preliminary data.</text>
</comment>
<evidence type="ECO:0000256" key="2">
    <source>
        <dbReference type="SAM" id="Phobius"/>
    </source>
</evidence>
<dbReference type="AlphaFoldDB" id="A0AAV8CEB7"/>
<dbReference type="CDD" id="cd00866">
    <property type="entry name" value="PEBP_euk"/>
    <property type="match status" value="1"/>
</dbReference>
<keyword evidence="2" id="KW-1133">Transmembrane helix</keyword>